<organism evidence="3 4">
    <name type="scientific">Streptomyces filamentosus</name>
    <name type="common">Streptomyces roseosporus</name>
    <dbReference type="NCBI Taxonomy" id="67294"/>
    <lineage>
        <taxon>Bacteria</taxon>
        <taxon>Bacillati</taxon>
        <taxon>Actinomycetota</taxon>
        <taxon>Actinomycetes</taxon>
        <taxon>Kitasatosporales</taxon>
        <taxon>Streptomycetaceae</taxon>
        <taxon>Streptomyces</taxon>
    </lineage>
</organism>
<dbReference type="Pfam" id="PF24623">
    <property type="entry name" value="Phage_zn_bind_8"/>
    <property type="match status" value="1"/>
</dbReference>
<dbReference type="RefSeq" id="WP_190043606.1">
    <property type="nucleotide sequence ID" value="NZ_BNBE01000003.1"/>
</dbReference>
<protein>
    <recommendedName>
        <fullName evidence="2">DNA-binding phage zinc finger domain-containing protein</fullName>
    </recommendedName>
</protein>
<sequence>MNADEAAELLGHCSGFDNRQPSIVAAKSWASALYDVPLDNDTKAAVAAYYTTPPQNPNERLWILPHHVRTLRAKLRDARLENFQYEPPAGELDPNYLARLRGQRHAIASGRIPAPTRAPMLEGGPSKEFMRELEARGWQGNRTVPDEDVSAGSLADTVRRAGPLGVECPACSAALGRPCHSGLATAKHPLGKPLAKPHTARIRVAAGEPPPDMARQAAEEDRIREASRLALERIKAEQAERKAAEAQLEDDAQEVSGE</sequence>
<proteinExistence type="predicted"/>
<feature type="coiled-coil region" evidence="1">
    <location>
        <begin position="227"/>
        <end position="256"/>
    </location>
</feature>
<gene>
    <name evidence="3" type="ORF">GCM10017667_56200</name>
</gene>
<accession>A0A919BV47</accession>
<dbReference type="EMBL" id="BNBE01000003">
    <property type="protein sequence ID" value="GHG15403.1"/>
    <property type="molecule type" value="Genomic_DNA"/>
</dbReference>
<comment type="caution">
    <text evidence="3">The sequence shown here is derived from an EMBL/GenBank/DDBJ whole genome shotgun (WGS) entry which is preliminary data.</text>
</comment>
<reference evidence="3" key="2">
    <citation type="submission" date="2020-09" db="EMBL/GenBank/DDBJ databases">
        <authorList>
            <person name="Sun Q."/>
            <person name="Ohkuma M."/>
        </authorList>
    </citation>
    <scope>NUCLEOTIDE SEQUENCE</scope>
    <source>
        <strain evidence="3">JCM 4122</strain>
    </source>
</reference>
<evidence type="ECO:0000313" key="4">
    <source>
        <dbReference type="Proteomes" id="UP000632849"/>
    </source>
</evidence>
<evidence type="ECO:0000313" key="3">
    <source>
        <dbReference type="EMBL" id="GHG15403.1"/>
    </source>
</evidence>
<keyword evidence="4" id="KW-1185">Reference proteome</keyword>
<reference evidence="3" key="1">
    <citation type="journal article" date="2014" name="Int. J. Syst. Evol. Microbiol.">
        <title>Complete genome sequence of Corynebacterium casei LMG S-19264T (=DSM 44701T), isolated from a smear-ripened cheese.</title>
        <authorList>
            <consortium name="US DOE Joint Genome Institute (JGI-PGF)"/>
            <person name="Walter F."/>
            <person name="Albersmeier A."/>
            <person name="Kalinowski J."/>
            <person name="Ruckert C."/>
        </authorList>
    </citation>
    <scope>NUCLEOTIDE SEQUENCE</scope>
    <source>
        <strain evidence="3">JCM 4122</strain>
    </source>
</reference>
<keyword evidence="1" id="KW-0175">Coiled coil</keyword>
<dbReference type="AlphaFoldDB" id="A0A919BV47"/>
<feature type="domain" description="DNA-binding phage zinc finger" evidence="2">
    <location>
        <begin position="158"/>
        <end position="214"/>
    </location>
</feature>
<dbReference type="InterPro" id="IPR056911">
    <property type="entry name" value="Phage_Znf_bind_put"/>
</dbReference>
<dbReference type="Proteomes" id="UP000632849">
    <property type="component" value="Unassembled WGS sequence"/>
</dbReference>
<evidence type="ECO:0000256" key="1">
    <source>
        <dbReference type="SAM" id="Coils"/>
    </source>
</evidence>
<name>A0A919BV47_STRFL</name>
<evidence type="ECO:0000259" key="2">
    <source>
        <dbReference type="Pfam" id="PF24623"/>
    </source>
</evidence>